<evidence type="ECO:0000256" key="5">
    <source>
        <dbReference type="HAMAP-Rule" id="MF_01341"/>
    </source>
</evidence>
<organism evidence="8 9">
    <name type="scientific">Fastidiosipila sanguinis</name>
    <dbReference type="NCBI Taxonomy" id="236753"/>
    <lineage>
        <taxon>Bacteria</taxon>
        <taxon>Bacillati</taxon>
        <taxon>Bacillota</taxon>
        <taxon>Clostridia</taxon>
        <taxon>Eubacteriales</taxon>
        <taxon>Oscillospiraceae</taxon>
        <taxon>Fastidiosipila</taxon>
    </lineage>
</organism>
<dbReference type="InterPro" id="IPR030878">
    <property type="entry name" value="Ribosomal_uL15"/>
</dbReference>
<dbReference type="PANTHER" id="PTHR12934">
    <property type="entry name" value="50S RIBOSOMAL PROTEIN L15"/>
    <property type="match status" value="1"/>
</dbReference>
<dbReference type="PANTHER" id="PTHR12934:SF11">
    <property type="entry name" value="LARGE RIBOSOMAL SUBUNIT PROTEIN UL15M"/>
    <property type="match status" value="1"/>
</dbReference>
<keyword evidence="3 5" id="KW-0689">Ribosomal protein</keyword>
<gene>
    <name evidence="5" type="primary">rplO</name>
    <name evidence="8" type="ORF">C5Q98_01340</name>
</gene>
<dbReference type="NCBIfam" id="TIGR01071">
    <property type="entry name" value="rplO_bact"/>
    <property type="match status" value="1"/>
</dbReference>
<evidence type="ECO:0000256" key="6">
    <source>
        <dbReference type="SAM" id="MobiDB-lite"/>
    </source>
</evidence>
<keyword evidence="5" id="KW-0699">rRNA-binding</keyword>
<accession>A0A2S0KLQ3</accession>
<dbReference type="OrthoDB" id="9810293at2"/>
<keyword evidence="9" id="KW-1185">Reference proteome</keyword>
<dbReference type="RefSeq" id="WP_106011949.1">
    <property type="nucleotide sequence ID" value="NZ_CP027226.1"/>
</dbReference>
<dbReference type="SUPFAM" id="SSF52080">
    <property type="entry name" value="Ribosomal proteins L15p and L18e"/>
    <property type="match status" value="1"/>
</dbReference>
<comment type="function">
    <text evidence="5">Binds to the 23S rRNA.</text>
</comment>
<feature type="domain" description="Large ribosomal subunit protein uL15/eL18" evidence="7">
    <location>
        <begin position="87"/>
        <end position="147"/>
    </location>
</feature>
<comment type="similarity">
    <text evidence="1 5">Belongs to the universal ribosomal protein uL15 family.</text>
</comment>
<dbReference type="InterPro" id="IPR021131">
    <property type="entry name" value="Ribosomal_uL15/eL18"/>
</dbReference>
<dbReference type="Gene3D" id="3.100.10.10">
    <property type="match status" value="1"/>
</dbReference>
<dbReference type="GO" id="GO:0003735">
    <property type="term" value="F:structural constituent of ribosome"/>
    <property type="evidence" value="ECO:0007669"/>
    <property type="project" value="InterPro"/>
</dbReference>
<evidence type="ECO:0000313" key="8">
    <source>
        <dbReference type="EMBL" id="AVM41963.1"/>
    </source>
</evidence>
<dbReference type="InterPro" id="IPR005749">
    <property type="entry name" value="Ribosomal_uL15_bac-type"/>
</dbReference>
<dbReference type="Pfam" id="PF00828">
    <property type="entry name" value="Ribosomal_L27A"/>
    <property type="match status" value="1"/>
</dbReference>
<keyword evidence="4 5" id="KW-0687">Ribonucleoprotein</keyword>
<proteinExistence type="inferred from homology"/>
<evidence type="ECO:0000256" key="2">
    <source>
        <dbReference type="ARBA" id="ARBA00022884"/>
    </source>
</evidence>
<dbReference type="GO" id="GO:0006412">
    <property type="term" value="P:translation"/>
    <property type="evidence" value="ECO:0007669"/>
    <property type="project" value="UniProtKB-UniRule"/>
</dbReference>
<dbReference type="AlphaFoldDB" id="A0A2S0KLQ3"/>
<feature type="region of interest" description="Disordered" evidence="6">
    <location>
        <begin position="1"/>
        <end position="53"/>
    </location>
</feature>
<evidence type="ECO:0000256" key="1">
    <source>
        <dbReference type="ARBA" id="ARBA00007320"/>
    </source>
</evidence>
<dbReference type="KEGG" id="fsa:C5Q98_01340"/>
<evidence type="ECO:0000256" key="4">
    <source>
        <dbReference type="ARBA" id="ARBA00023274"/>
    </source>
</evidence>
<name>A0A2S0KLQ3_9FIRM</name>
<reference evidence="9" key="1">
    <citation type="submission" date="2018-02" db="EMBL/GenBank/DDBJ databases">
        <authorList>
            <person name="Holder M.E."/>
            <person name="Ajami N.J."/>
            <person name="Petrosino J.F."/>
        </authorList>
    </citation>
    <scope>NUCLEOTIDE SEQUENCE [LARGE SCALE GENOMIC DNA]</scope>
    <source>
        <strain evidence="9">CCUG 47711</strain>
    </source>
</reference>
<dbReference type="GO" id="GO:0019843">
    <property type="term" value="F:rRNA binding"/>
    <property type="evidence" value="ECO:0007669"/>
    <property type="project" value="UniProtKB-UniRule"/>
</dbReference>
<dbReference type="Proteomes" id="UP000237947">
    <property type="component" value="Chromosome"/>
</dbReference>
<protein>
    <recommendedName>
        <fullName evidence="5">Large ribosomal subunit protein uL15</fullName>
    </recommendedName>
</protein>
<dbReference type="EMBL" id="CP027226">
    <property type="protein sequence ID" value="AVM41963.1"/>
    <property type="molecule type" value="Genomic_DNA"/>
</dbReference>
<evidence type="ECO:0000256" key="3">
    <source>
        <dbReference type="ARBA" id="ARBA00022980"/>
    </source>
</evidence>
<sequence length="149" mass="16248">MKLNDIKAPAGATHNTQRKGRGDGSGRGKTSGRGTKGQMARSGSRRRWGFEGGQTPLFRRLQKRGFNNKNFETKYVEVPVSRLNVFADGDVVDLATIKEKGVANFDHKQDKLKIIGNEELDKKLTVKASKFTKSAKASIEAAGGVAEEV</sequence>
<dbReference type="HAMAP" id="MF_01341">
    <property type="entry name" value="Ribosomal_uL15"/>
    <property type="match status" value="1"/>
</dbReference>
<evidence type="ECO:0000259" key="7">
    <source>
        <dbReference type="Pfam" id="PF00828"/>
    </source>
</evidence>
<dbReference type="GO" id="GO:0022625">
    <property type="term" value="C:cytosolic large ribosomal subunit"/>
    <property type="evidence" value="ECO:0007669"/>
    <property type="project" value="TreeGrafter"/>
</dbReference>
<keyword evidence="2 5" id="KW-0694">RNA-binding</keyword>
<dbReference type="InterPro" id="IPR036227">
    <property type="entry name" value="Ribosomal_uL15/eL18_sf"/>
</dbReference>
<comment type="subunit">
    <text evidence="5">Part of the 50S ribosomal subunit.</text>
</comment>
<evidence type="ECO:0000313" key="9">
    <source>
        <dbReference type="Proteomes" id="UP000237947"/>
    </source>
</evidence>